<evidence type="ECO:0000256" key="11">
    <source>
        <dbReference type="ARBA" id="ARBA00023242"/>
    </source>
</evidence>
<dbReference type="OrthoDB" id="3364529at2759"/>
<feature type="domain" description="Zn(2)-C6 fungal-type" evidence="13">
    <location>
        <begin position="246"/>
        <end position="275"/>
    </location>
</feature>
<evidence type="ECO:0000256" key="4">
    <source>
        <dbReference type="ARBA" id="ARBA00022448"/>
    </source>
</evidence>
<feature type="region of interest" description="Disordered" evidence="12">
    <location>
        <begin position="32"/>
        <end position="87"/>
    </location>
</feature>
<name>A0A168SEL2_ABSGL</name>
<feature type="compositionally biased region" description="Low complexity" evidence="12">
    <location>
        <begin position="820"/>
        <end position="831"/>
    </location>
</feature>
<dbReference type="CDD" id="cd14855">
    <property type="entry name" value="TRAPPC1_MUM2"/>
    <property type="match status" value="1"/>
</dbReference>
<dbReference type="CDD" id="cd00067">
    <property type="entry name" value="GAL4"/>
    <property type="match status" value="1"/>
</dbReference>
<dbReference type="SMART" id="SM01399">
    <property type="entry name" value="Sybindin"/>
    <property type="match status" value="1"/>
</dbReference>
<feature type="compositionally biased region" description="Low complexity" evidence="12">
    <location>
        <begin position="216"/>
        <end position="225"/>
    </location>
</feature>
<evidence type="ECO:0000313" key="15">
    <source>
        <dbReference type="Proteomes" id="UP000078561"/>
    </source>
</evidence>
<dbReference type="GO" id="GO:0005794">
    <property type="term" value="C:Golgi apparatus"/>
    <property type="evidence" value="ECO:0007669"/>
    <property type="project" value="UniProtKB-SubCell"/>
</dbReference>
<keyword evidence="5" id="KW-0479">Metal-binding</keyword>
<reference evidence="14" key="1">
    <citation type="submission" date="2016-04" db="EMBL/GenBank/DDBJ databases">
        <authorList>
            <person name="Evans L.H."/>
            <person name="Alamgir A."/>
            <person name="Owens N."/>
            <person name="Weber N.D."/>
            <person name="Virtaneva K."/>
            <person name="Barbian K."/>
            <person name="Babar A."/>
            <person name="Rosenke K."/>
        </authorList>
    </citation>
    <scope>NUCLEOTIDE SEQUENCE [LARGE SCALE GENOMIC DNA]</scope>
    <source>
        <strain evidence="14">CBS 101.48</strain>
    </source>
</reference>
<dbReference type="InterPro" id="IPR050815">
    <property type="entry name" value="TF_fung"/>
</dbReference>
<dbReference type="CDD" id="cd12148">
    <property type="entry name" value="fungal_TF_MHR"/>
    <property type="match status" value="1"/>
</dbReference>
<sequence length="967" mass="109972">MTIYNLYIFDRHCQCIYYQKWSHQAKSNIGGSVNGSSINSTSQTGTTTSSRLGLTTTQSSRLSQSNTSSSNTNSGNEDRSSSTTYTMTQQSGLAAGSVISIEEEAKLVYGVILSLRNFVRKLSSNGPQQDGFISYRTSTYRLHYYETPTGLKFVMNTDPNTEGMRSVLKQIYVQLYVDFVVKNGLMRFDDTRWEISQGFLHQQQQPLSTVSDIGEQQQQQQQQQQGVVPPGNISNELFRIAKKTHPCEGCRERKKKCSGDYPCIRCKRLGIECIFLQPTLPPDHAYVDLLQQQELALEVETLNSGLATMEKTLSQLRGETETTAVAATTNDNGTPSQPTSSDASFNWQITLGKHGITVLTSINSYGDLLKQMKLWQQACQSPSIGRSPSSPSGMVILRRQLPLWLLRRGYFMAITICVKSQQMKSDDDQSLVQYNDDDADHSQQQPSPPLSDHDTMKFEEAPNRFPPMTITTFRFADSRDQICRQILDTFFACYHVRLTILHQPTFYRLFINTSPSLMDSPVVNAVCALALTVRCRHMQHLVPYQDQAHVAMVFCNRARHLVAFDEPTLGSFIVFTILAMYKQMIFSVDDASFYLDLAFRTRCLLIDDDDDDNGDDQDGEKEMIKRLHWALWEVQTSLEYYNNQRGVPVSTTTTTTTGRSPHHPITKLMREKRHQYIRHALQDEPPSIHKSLQMAFYRAELMLAQGSFLRRVRFDADDTIDLKYLAETEYRFTKCYHDLPSDYRLDAGLFELSDDLAFRQRLDCIPGGALRKTAALNLTLQYYQGIISLYEPFLPNLKERQRAQVLGLLKEDGDTPSMEPTTTPAATPTTADRPMDLTMHHRHAQEKCTEAATNIIRLLDYQRSLPSYCSVNMHILLTAWDIHMRNACLGLAVDGGNTLYFGCLAGDTILEARQSLLQCFSILREGYLFNFAEHAIWRYYEHVERQLLDSLPMTPPPTASYWIPYGL</sequence>
<dbReference type="Gene3D" id="3.30.450.70">
    <property type="match status" value="1"/>
</dbReference>
<dbReference type="EMBL" id="LT554890">
    <property type="protein sequence ID" value="SAM08322.1"/>
    <property type="molecule type" value="Genomic_DNA"/>
</dbReference>
<evidence type="ECO:0000313" key="14">
    <source>
        <dbReference type="EMBL" id="SAM08322.1"/>
    </source>
</evidence>
<dbReference type="PANTHER" id="PTHR47338">
    <property type="entry name" value="ZN(II)2CYS6 TRANSCRIPTION FACTOR (EUROFUNG)-RELATED"/>
    <property type="match status" value="1"/>
</dbReference>
<dbReference type="GO" id="GO:0030008">
    <property type="term" value="C:TRAPP complex"/>
    <property type="evidence" value="ECO:0007669"/>
    <property type="project" value="InterPro"/>
</dbReference>
<dbReference type="Gene3D" id="4.10.240.10">
    <property type="entry name" value="Zn(2)-C6 fungal-type DNA-binding domain"/>
    <property type="match status" value="1"/>
</dbReference>
<protein>
    <recommendedName>
        <fullName evidence="13">Zn(2)-C6 fungal-type domain-containing protein</fullName>
    </recommendedName>
</protein>
<dbReference type="GO" id="GO:0005634">
    <property type="term" value="C:nucleus"/>
    <property type="evidence" value="ECO:0007669"/>
    <property type="project" value="UniProtKB-SubCell"/>
</dbReference>
<keyword evidence="10" id="KW-0804">Transcription</keyword>
<evidence type="ECO:0000256" key="12">
    <source>
        <dbReference type="SAM" id="MobiDB-lite"/>
    </source>
</evidence>
<dbReference type="GO" id="GO:0006351">
    <property type="term" value="P:DNA-templated transcription"/>
    <property type="evidence" value="ECO:0007669"/>
    <property type="project" value="InterPro"/>
</dbReference>
<dbReference type="GO" id="GO:0000981">
    <property type="term" value="F:DNA-binding transcription factor activity, RNA polymerase II-specific"/>
    <property type="evidence" value="ECO:0007669"/>
    <property type="project" value="InterPro"/>
</dbReference>
<feature type="region of interest" description="Disordered" evidence="12">
    <location>
        <begin position="811"/>
        <end position="831"/>
    </location>
</feature>
<evidence type="ECO:0000256" key="5">
    <source>
        <dbReference type="ARBA" id="ARBA00022723"/>
    </source>
</evidence>
<dbReference type="GO" id="GO:0048193">
    <property type="term" value="P:Golgi vesicle transport"/>
    <property type="evidence" value="ECO:0007669"/>
    <property type="project" value="UniProtKB-ARBA"/>
</dbReference>
<gene>
    <name evidence="14" type="primary">ABSGL_13984.1 scaffold 14344</name>
</gene>
<keyword evidence="7" id="KW-0931">ER-Golgi transport</keyword>
<dbReference type="Proteomes" id="UP000078561">
    <property type="component" value="Unassembled WGS sequence"/>
</dbReference>
<dbReference type="PROSITE" id="PS50048">
    <property type="entry name" value="ZN2_CY6_FUNGAL_2"/>
    <property type="match status" value="1"/>
</dbReference>
<dbReference type="Pfam" id="PF00172">
    <property type="entry name" value="Zn_clus"/>
    <property type="match status" value="1"/>
</dbReference>
<evidence type="ECO:0000256" key="1">
    <source>
        <dbReference type="ARBA" id="ARBA00004123"/>
    </source>
</evidence>
<keyword evidence="15" id="KW-1185">Reference proteome</keyword>
<dbReference type="PROSITE" id="PS00463">
    <property type="entry name" value="ZN2_CY6_FUNGAL_1"/>
    <property type="match status" value="1"/>
</dbReference>
<keyword evidence="6" id="KW-0256">Endoplasmic reticulum</keyword>
<dbReference type="PANTHER" id="PTHR47338:SF5">
    <property type="entry name" value="ZN(II)2CYS6 TRANSCRIPTION FACTOR (EUROFUNG)"/>
    <property type="match status" value="1"/>
</dbReference>
<comment type="subcellular location">
    <subcellularLocation>
        <location evidence="2">Endoplasmic reticulum</location>
    </subcellularLocation>
    <subcellularLocation>
        <location evidence="3">Golgi apparatus</location>
    </subcellularLocation>
    <subcellularLocation>
        <location evidence="1">Nucleus</location>
    </subcellularLocation>
</comment>
<dbReference type="GO" id="GO:0003677">
    <property type="term" value="F:DNA binding"/>
    <property type="evidence" value="ECO:0007669"/>
    <property type="project" value="InterPro"/>
</dbReference>
<keyword evidence="4" id="KW-0813">Transport</keyword>
<evidence type="ECO:0000256" key="2">
    <source>
        <dbReference type="ARBA" id="ARBA00004240"/>
    </source>
</evidence>
<evidence type="ECO:0000256" key="7">
    <source>
        <dbReference type="ARBA" id="ARBA00022892"/>
    </source>
</evidence>
<evidence type="ECO:0000256" key="8">
    <source>
        <dbReference type="ARBA" id="ARBA00023015"/>
    </source>
</evidence>
<dbReference type="InterPro" id="IPR036864">
    <property type="entry name" value="Zn2-C6_fun-type_DNA-bd_sf"/>
</dbReference>
<feature type="region of interest" description="Disordered" evidence="12">
    <location>
        <begin position="427"/>
        <end position="457"/>
    </location>
</feature>
<feature type="region of interest" description="Disordered" evidence="12">
    <location>
        <begin position="210"/>
        <end position="231"/>
    </location>
</feature>
<dbReference type="Pfam" id="PF04082">
    <property type="entry name" value="Fungal_trans"/>
    <property type="match status" value="1"/>
</dbReference>
<evidence type="ECO:0000259" key="13">
    <source>
        <dbReference type="PROSITE" id="PS50048"/>
    </source>
</evidence>
<dbReference type="GO" id="GO:0008270">
    <property type="term" value="F:zinc ion binding"/>
    <property type="evidence" value="ECO:0007669"/>
    <property type="project" value="InterPro"/>
</dbReference>
<evidence type="ECO:0000256" key="10">
    <source>
        <dbReference type="ARBA" id="ARBA00023163"/>
    </source>
</evidence>
<dbReference type="SUPFAM" id="SSF57701">
    <property type="entry name" value="Zn2/Cys6 DNA-binding domain"/>
    <property type="match status" value="1"/>
</dbReference>
<keyword evidence="11" id="KW-0539">Nucleus</keyword>
<dbReference type="SUPFAM" id="SSF64356">
    <property type="entry name" value="SNARE-like"/>
    <property type="match status" value="1"/>
</dbReference>
<dbReference type="InterPro" id="IPR007233">
    <property type="entry name" value="TRAPPC"/>
</dbReference>
<evidence type="ECO:0000256" key="9">
    <source>
        <dbReference type="ARBA" id="ARBA00023034"/>
    </source>
</evidence>
<dbReference type="SMART" id="SM00066">
    <property type="entry name" value="GAL4"/>
    <property type="match status" value="1"/>
</dbReference>
<evidence type="ECO:0000256" key="3">
    <source>
        <dbReference type="ARBA" id="ARBA00004555"/>
    </source>
</evidence>
<evidence type="ECO:0000256" key="6">
    <source>
        <dbReference type="ARBA" id="ARBA00022824"/>
    </source>
</evidence>
<dbReference type="GO" id="GO:0005783">
    <property type="term" value="C:endoplasmic reticulum"/>
    <property type="evidence" value="ECO:0007669"/>
    <property type="project" value="UniProtKB-SubCell"/>
</dbReference>
<keyword evidence="9" id="KW-0333">Golgi apparatus</keyword>
<dbReference type="STRING" id="4829.A0A168SEL2"/>
<accession>A0A168SEL2</accession>
<organism evidence="14">
    <name type="scientific">Absidia glauca</name>
    <name type="common">Pin mould</name>
    <dbReference type="NCBI Taxonomy" id="4829"/>
    <lineage>
        <taxon>Eukaryota</taxon>
        <taxon>Fungi</taxon>
        <taxon>Fungi incertae sedis</taxon>
        <taxon>Mucoromycota</taxon>
        <taxon>Mucoromycotina</taxon>
        <taxon>Mucoromycetes</taxon>
        <taxon>Mucorales</taxon>
        <taxon>Cunninghamellaceae</taxon>
        <taxon>Absidia</taxon>
    </lineage>
</organism>
<dbReference type="AlphaFoldDB" id="A0A168SEL2"/>
<dbReference type="InterPro" id="IPR011012">
    <property type="entry name" value="Longin-like_dom_sf"/>
</dbReference>
<proteinExistence type="predicted"/>
<dbReference type="InterPro" id="IPR007219">
    <property type="entry name" value="XnlR_reg_dom"/>
</dbReference>
<dbReference type="Pfam" id="PF04099">
    <property type="entry name" value="Sybindin"/>
    <property type="match status" value="1"/>
</dbReference>
<dbReference type="InterPro" id="IPR001138">
    <property type="entry name" value="Zn2Cys6_DnaBD"/>
</dbReference>
<keyword evidence="8" id="KW-0805">Transcription regulation</keyword>
<dbReference type="InParanoid" id="A0A168SEL2"/>